<keyword evidence="2" id="KW-0378">Hydrolase</keyword>
<dbReference type="RefSeq" id="WP_053232340.1">
    <property type="nucleotide sequence ID" value="NZ_CP011125.1"/>
</dbReference>
<dbReference type="InterPro" id="IPR050659">
    <property type="entry name" value="Peptidase_M24B"/>
</dbReference>
<keyword evidence="2" id="KW-0645">Protease</keyword>
<dbReference type="GO" id="GO:0004177">
    <property type="term" value="F:aminopeptidase activity"/>
    <property type="evidence" value="ECO:0007669"/>
    <property type="project" value="UniProtKB-KW"/>
</dbReference>
<dbReference type="PANTHER" id="PTHR46112:SF3">
    <property type="entry name" value="AMINOPEPTIDASE YPDF"/>
    <property type="match status" value="1"/>
</dbReference>
<sequence length="402" mass="44121">MSAGEESETGGTIAARLGEIQLALRDARLEGWLLYDHRGQNGIAVRALGLEHVAPMRRFFYWVPADGMPALIAHAIDVESFGELPGDELRYDAWGSLRAQLERTLPRRGAIAMEHQDIGGNPDLSRVDAGTVELVRSYGPRVVSSADLVNRFLAPWSAAQRASHARTLAKLVEVDAELVAMLATQRTPLESEIRARADEAIRTRGLVLGHPTIVTSARHARERHQRSGERDRRIVPRDVVLIELVAREDQRSTPFAHRGIVLAMDEVTREAASTFAAARGAREAAIDLVRERARRGARLLGFEVDEHARAVLARTGDAGHVAHRTGHHLGRVPFSGEGCTFDAFEIHDTREVLPGLAWSVHPGVYREELGVRASASVMRERDDVVVLDPGQDAIRVVARGGT</sequence>
<dbReference type="InterPro" id="IPR036005">
    <property type="entry name" value="Creatinase/aminopeptidase-like"/>
</dbReference>
<evidence type="ECO:0000313" key="2">
    <source>
        <dbReference type="EMBL" id="AKF05067.1"/>
    </source>
</evidence>
<dbReference type="Pfam" id="PF00557">
    <property type="entry name" value="Peptidase_M24"/>
    <property type="match status" value="1"/>
</dbReference>
<dbReference type="STRING" id="927083.DB32_002216"/>
<accession>A0A0F6W1J1</accession>
<evidence type="ECO:0000259" key="1">
    <source>
        <dbReference type="Pfam" id="PF00557"/>
    </source>
</evidence>
<proteinExistence type="predicted"/>
<protein>
    <submittedName>
        <fullName evidence="2">Aminopeptidase YpdF</fullName>
    </submittedName>
</protein>
<dbReference type="Gene3D" id="3.90.230.10">
    <property type="entry name" value="Creatinase/methionine aminopeptidase superfamily"/>
    <property type="match status" value="1"/>
</dbReference>
<dbReference type="OrthoDB" id="9806388at2"/>
<reference evidence="2 3" key="1">
    <citation type="submission" date="2015-03" db="EMBL/GenBank/DDBJ databases">
        <title>Genome assembly of Sandaracinus amylolyticus DSM 53668.</title>
        <authorList>
            <person name="Sharma G."/>
            <person name="Subramanian S."/>
        </authorList>
    </citation>
    <scope>NUCLEOTIDE SEQUENCE [LARGE SCALE GENOMIC DNA]</scope>
    <source>
        <strain evidence="2 3">DSM 53668</strain>
    </source>
</reference>
<dbReference type="SUPFAM" id="SSF55920">
    <property type="entry name" value="Creatinase/aminopeptidase"/>
    <property type="match status" value="1"/>
</dbReference>
<dbReference type="AlphaFoldDB" id="A0A0F6W1J1"/>
<dbReference type="Proteomes" id="UP000034883">
    <property type="component" value="Chromosome"/>
</dbReference>
<keyword evidence="3" id="KW-1185">Reference proteome</keyword>
<dbReference type="InterPro" id="IPR000994">
    <property type="entry name" value="Pept_M24"/>
</dbReference>
<dbReference type="PANTHER" id="PTHR46112">
    <property type="entry name" value="AMINOPEPTIDASE"/>
    <property type="match status" value="1"/>
</dbReference>
<keyword evidence="2" id="KW-0031">Aminopeptidase</keyword>
<name>A0A0F6W1J1_9BACT</name>
<gene>
    <name evidence="2" type="ORF">DB32_002216</name>
</gene>
<evidence type="ECO:0000313" key="3">
    <source>
        <dbReference type="Proteomes" id="UP000034883"/>
    </source>
</evidence>
<dbReference type="KEGG" id="samy:DB32_002216"/>
<feature type="domain" description="Peptidase M24" evidence="1">
    <location>
        <begin position="185"/>
        <end position="386"/>
    </location>
</feature>
<organism evidence="2 3">
    <name type="scientific">Sandaracinus amylolyticus</name>
    <dbReference type="NCBI Taxonomy" id="927083"/>
    <lineage>
        <taxon>Bacteria</taxon>
        <taxon>Pseudomonadati</taxon>
        <taxon>Myxococcota</taxon>
        <taxon>Polyangia</taxon>
        <taxon>Polyangiales</taxon>
        <taxon>Sandaracinaceae</taxon>
        <taxon>Sandaracinus</taxon>
    </lineage>
</organism>
<dbReference type="EMBL" id="CP011125">
    <property type="protein sequence ID" value="AKF05067.1"/>
    <property type="molecule type" value="Genomic_DNA"/>
</dbReference>